<evidence type="ECO:0000256" key="1">
    <source>
        <dbReference type="ARBA" id="ARBA00012528"/>
    </source>
</evidence>
<dbReference type="EC" id="2.7.7.65" evidence="1"/>
<dbReference type="PANTHER" id="PTHR45138:SF9">
    <property type="entry name" value="DIGUANYLATE CYCLASE DGCM-RELATED"/>
    <property type="match status" value="1"/>
</dbReference>
<gene>
    <name evidence="5" type="ORF">SAMN04489759_102237</name>
</gene>
<keyword evidence="3" id="KW-1133">Transmembrane helix</keyword>
<feature type="transmembrane region" description="Helical" evidence="3">
    <location>
        <begin position="12"/>
        <end position="39"/>
    </location>
</feature>
<organism evidence="5 6">
    <name type="scientific">Sulfitobacter delicatus</name>
    <dbReference type="NCBI Taxonomy" id="218672"/>
    <lineage>
        <taxon>Bacteria</taxon>
        <taxon>Pseudomonadati</taxon>
        <taxon>Pseudomonadota</taxon>
        <taxon>Alphaproteobacteria</taxon>
        <taxon>Rhodobacterales</taxon>
        <taxon>Roseobacteraceae</taxon>
        <taxon>Sulfitobacter</taxon>
    </lineage>
</organism>
<dbReference type="InterPro" id="IPR029787">
    <property type="entry name" value="Nucleotide_cyclase"/>
</dbReference>
<reference evidence="6" key="1">
    <citation type="submission" date="2016-10" db="EMBL/GenBank/DDBJ databases">
        <authorList>
            <person name="Varghese N."/>
            <person name="Submissions S."/>
        </authorList>
    </citation>
    <scope>NUCLEOTIDE SEQUENCE [LARGE SCALE GENOMIC DNA]</scope>
    <source>
        <strain evidence="6">DSM 16477</strain>
    </source>
</reference>
<dbReference type="SUPFAM" id="SSF55073">
    <property type="entry name" value="Nucleotide cyclase"/>
    <property type="match status" value="1"/>
</dbReference>
<proteinExistence type="predicted"/>
<sequence length="250" mass="27932">MMRDILKLRLRTWVNVWTFTVMMTIGTVLACAFLVTVVYPEHLQVLMGPRAIIITTLITIPFAFFVGTKLRENTRLSDELVRLVNRDRLTDVATRDFFFRRMESDPNAYGVSLMVDIDHFKRVNDTHGHYAGDAVIKHVSQVLRDEVRAQDIVCRFGGEEFVVFLHEVSADQGLVVAERMRTAVAASPASGRGQAISVTVSIGGSLKDRLADINISIQQADAALYRAKSNGRNRTVVDWLPAPADESRVG</sequence>
<dbReference type="RefSeq" id="WP_093739595.1">
    <property type="nucleotide sequence ID" value="NZ_FNBP01000002.1"/>
</dbReference>
<evidence type="ECO:0000313" key="5">
    <source>
        <dbReference type="EMBL" id="SDF45769.1"/>
    </source>
</evidence>
<accession>A0A1G7L9T3</accession>
<comment type="catalytic activity">
    <reaction evidence="2">
        <text>2 GTP = 3',3'-c-di-GMP + 2 diphosphate</text>
        <dbReference type="Rhea" id="RHEA:24898"/>
        <dbReference type="ChEBI" id="CHEBI:33019"/>
        <dbReference type="ChEBI" id="CHEBI:37565"/>
        <dbReference type="ChEBI" id="CHEBI:58805"/>
        <dbReference type="EC" id="2.7.7.65"/>
    </reaction>
</comment>
<name>A0A1G7L9T3_9RHOB</name>
<dbReference type="CDD" id="cd01949">
    <property type="entry name" value="GGDEF"/>
    <property type="match status" value="1"/>
</dbReference>
<evidence type="ECO:0000256" key="3">
    <source>
        <dbReference type="SAM" id="Phobius"/>
    </source>
</evidence>
<dbReference type="InterPro" id="IPR000160">
    <property type="entry name" value="GGDEF_dom"/>
</dbReference>
<dbReference type="PROSITE" id="PS51257">
    <property type="entry name" value="PROKAR_LIPOPROTEIN"/>
    <property type="match status" value="1"/>
</dbReference>
<dbReference type="SMART" id="SM00267">
    <property type="entry name" value="GGDEF"/>
    <property type="match status" value="1"/>
</dbReference>
<dbReference type="InterPro" id="IPR043128">
    <property type="entry name" value="Rev_trsase/Diguanyl_cyclase"/>
</dbReference>
<dbReference type="InterPro" id="IPR050469">
    <property type="entry name" value="Diguanylate_Cyclase"/>
</dbReference>
<protein>
    <recommendedName>
        <fullName evidence="1">diguanylate cyclase</fullName>
        <ecNumber evidence="1">2.7.7.65</ecNumber>
    </recommendedName>
</protein>
<dbReference type="PROSITE" id="PS50887">
    <property type="entry name" value="GGDEF"/>
    <property type="match status" value="1"/>
</dbReference>
<dbReference type="Pfam" id="PF00990">
    <property type="entry name" value="GGDEF"/>
    <property type="match status" value="1"/>
</dbReference>
<dbReference type="Proteomes" id="UP000199399">
    <property type="component" value="Unassembled WGS sequence"/>
</dbReference>
<evidence type="ECO:0000256" key="2">
    <source>
        <dbReference type="ARBA" id="ARBA00034247"/>
    </source>
</evidence>
<evidence type="ECO:0000313" key="6">
    <source>
        <dbReference type="Proteomes" id="UP000199399"/>
    </source>
</evidence>
<keyword evidence="3" id="KW-0812">Transmembrane</keyword>
<keyword evidence="6" id="KW-1185">Reference proteome</keyword>
<dbReference type="NCBIfam" id="TIGR00254">
    <property type="entry name" value="GGDEF"/>
    <property type="match status" value="1"/>
</dbReference>
<dbReference type="PANTHER" id="PTHR45138">
    <property type="entry name" value="REGULATORY COMPONENTS OF SENSORY TRANSDUCTION SYSTEM"/>
    <property type="match status" value="1"/>
</dbReference>
<dbReference type="FunFam" id="3.30.70.270:FF:000001">
    <property type="entry name" value="Diguanylate cyclase domain protein"/>
    <property type="match status" value="1"/>
</dbReference>
<dbReference type="Gene3D" id="3.30.70.270">
    <property type="match status" value="1"/>
</dbReference>
<dbReference type="AlphaFoldDB" id="A0A1G7L9T3"/>
<dbReference type="EMBL" id="FNBP01000002">
    <property type="protein sequence ID" value="SDF45769.1"/>
    <property type="molecule type" value="Genomic_DNA"/>
</dbReference>
<feature type="domain" description="GGDEF" evidence="4">
    <location>
        <begin position="108"/>
        <end position="240"/>
    </location>
</feature>
<feature type="transmembrane region" description="Helical" evidence="3">
    <location>
        <begin position="51"/>
        <end position="68"/>
    </location>
</feature>
<evidence type="ECO:0000259" key="4">
    <source>
        <dbReference type="PROSITE" id="PS50887"/>
    </source>
</evidence>
<dbReference type="STRING" id="218672.SAMN04489759_102237"/>
<keyword evidence="3" id="KW-0472">Membrane</keyword>
<dbReference type="OrthoDB" id="9812260at2"/>
<dbReference type="GO" id="GO:0052621">
    <property type="term" value="F:diguanylate cyclase activity"/>
    <property type="evidence" value="ECO:0007669"/>
    <property type="project" value="UniProtKB-EC"/>
</dbReference>